<gene>
    <name evidence="2" type="ORF">B0H17DRAFT_1211400</name>
</gene>
<feature type="chain" id="PRO_5041965724" evidence="1">
    <location>
        <begin position="21"/>
        <end position="120"/>
    </location>
</feature>
<dbReference type="Proteomes" id="UP001221757">
    <property type="component" value="Unassembled WGS sequence"/>
</dbReference>
<accession>A0AAD7CU59</accession>
<proteinExistence type="predicted"/>
<dbReference type="EMBL" id="JARKIE010000226">
    <property type="protein sequence ID" value="KAJ7664130.1"/>
    <property type="molecule type" value="Genomic_DNA"/>
</dbReference>
<evidence type="ECO:0000313" key="3">
    <source>
        <dbReference type="Proteomes" id="UP001221757"/>
    </source>
</evidence>
<reference evidence="2" key="1">
    <citation type="submission" date="2023-03" db="EMBL/GenBank/DDBJ databases">
        <title>Massive genome expansion in bonnet fungi (Mycena s.s.) driven by repeated elements and novel gene families across ecological guilds.</title>
        <authorList>
            <consortium name="Lawrence Berkeley National Laboratory"/>
            <person name="Harder C.B."/>
            <person name="Miyauchi S."/>
            <person name="Viragh M."/>
            <person name="Kuo A."/>
            <person name="Thoen E."/>
            <person name="Andreopoulos B."/>
            <person name="Lu D."/>
            <person name="Skrede I."/>
            <person name="Drula E."/>
            <person name="Henrissat B."/>
            <person name="Morin E."/>
            <person name="Kohler A."/>
            <person name="Barry K."/>
            <person name="LaButti K."/>
            <person name="Morin E."/>
            <person name="Salamov A."/>
            <person name="Lipzen A."/>
            <person name="Mereny Z."/>
            <person name="Hegedus B."/>
            <person name="Baldrian P."/>
            <person name="Stursova M."/>
            <person name="Weitz H."/>
            <person name="Taylor A."/>
            <person name="Grigoriev I.V."/>
            <person name="Nagy L.G."/>
            <person name="Martin F."/>
            <person name="Kauserud H."/>
        </authorList>
    </citation>
    <scope>NUCLEOTIDE SEQUENCE</scope>
    <source>
        <strain evidence="2">CBHHK067</strain>
    </source>
</reference>
<comment type="caution">
    <text evidence="2">The sequence shown here is derived from an EMBL/GenBank/DDBJ whole genome shotgun (WGS) entry which is preliminary data.</text>
</comment>
<keyword evidence="3" id="KW-1185">Reference proteome</keyword>
<evidence type="ECO:0000313" key="2">
    <source>
        <dbReference type="EMBL" id="KAJ7664130.1"/>
    </source>
</evidence>
<feature type="signal peptide" evidence="1">
    <location>
        <begin position="1"/>
        <end position="20"/>
    </location>
</feature>
<evidence type="ECO:0000256" key="1">
    <source>
        <dbReference type="SAM" id="SignalP"/>
    </source>
</evidence>
<protein>
    <submittedName>
        <fullName evidence="2">Uncharacterized protein</fullName>
    </submittedName>
</protein>
<dbReference type="AlphaFoldDB" id="A0AAD7CU59"/>
<organism evidence="2 3">
    <name type="scientific">Mycena rosella</name>
    <name type="common">Pink bonnet</name>
    <name type="synonym">Agaricus rosellus</name>
    <dbReference type="NCBI Taxonomy" id="1033263"/>
    <lineage>
        <taxon>Eukaryota</taxon>
        <taxon>Fungi</taxon>
        <taxon>Dikarya</taxon>
        <taxon>Basidiomycota</taxon>
        <taxon>Agaricomycotina</taxon>
        <taxon>Agaricomycetes</taxon>
        <taxon>Agaricomycetidae</taxon>
        <taxon>Agaricales</taxon>
        <taxon>Marasmiineae</taxon>
        <taxon>Mycenaceae</taxon>
        <taxon>Mycena</taxon>
    </lineage>
</organism>
<sequence>MYTFDMKFLFLLAAAATATANQFTFSGPPAYFHSTSMMTISYTASGFTGTAVGGFSCFHNTSGSPTAFTTWTASIVPGSGTTSHAVPGLVCQTKDFCSAVLQINGGAINLEGNSPPIVCI</sequence>
<name>A0AAD7CU59_MYCRO</name>
<keyword evidence="1" id="KW-0732">Signal</keyword>